<reference evidence="16 17" key="1">
    <citation type="submission" date="2024-09" db="EMBL/GenBank/DDBJ databases">
        <authorList>
            <person name="Sun Q."/>
            <person name="Mori K."/>
        </authorList>
    </citation>
    <scope>NUCLEOTIDE SEQUENCE [LARGE SCALE GENOMIC DNA]</scope>
    <source>
        <strain evidence="16 17">CCM 7228</strain>
    </source>
</reference>
<proteinExistence type="inferred from homology"/>
<keyword evidence="17" id="KW-1185">Reference proteome</keyword>
<keyword evidence="8" id="KW-0106">Calcium</keyword>
<evidence type="ECO:0000256" key="2">
    <source>
        <dbReference type="ARBA" id="ARBA00001913"/>
    </source>
</evidence>
<dbReference type="CDD" id="cd11339">
    <property type="entry name" value="AmyAc_bac_CMD_like_2"/>
    <property type="match status" value="1"/>
</dbReference>
<dbReference type="PANTHER" id="PTHR10357:SF215">
    <property type="entry name" value="ALPHA-AMYLASE 1"/>
    <property type="match status" value="1"/>
</dbReference>
<keyword evidence="13" id="KW-0472">Membrane</keyword>
<evidence type="ECO:0000313" key="17">
    <source>
        <dbReference type="Proteomes" id="UP001589854"/>
    </source>
</evidence>
<gene>
    <name evidence="16" type="ORF">ACFFIX_11245</name>
</gene>
<evidence type="ECO:0000313" key="16">
    <source>
        <dbReference type="EMBL" id="MFC0272027.1"/>
    </source>
</evidence>
<accession>A0ABV6GEB6</accession>
<organism evidence="16 17">
    <name type="scientific">Metabacillus herbersteinensis</name>
    <dbReference type="NCBI Taxonomy" id="283816"/>
    <lineage>
        <taxon>Bacteria</taxon>
        <taxon>Bacillati</taxon>
        <taxon>Bacillota</taxon>
        <taxon>Bacilli</taxon>
        <taxon>Bacillales</taxon>
        <taxon>Bacillaceae</taxon>
        <taxon>Metabacillus</taxon>
    </lineage>
</organism>
<dbReference type="Gene3D" id="3.20.20.80">
    <property type="entry name" value="Glycosidases"/>
    <property type="match status" value="1"/>
</dbReference>
<dbReference type="SMART" id="SM00642">
    <property type="entry name" value="Aamy"/>
    <property type="match status" value="1"/>
</dbReference>
<evidence type="ECO:0000256" key="13">
    <source>
        <dbReference type="SAM" id="Phobius"/>
    </source>
</evidence>
<dbReference type="PANTHER" id="PTHR10357">
    <property type="entry name" value="ALPHA-AMYLASE FAMILY MEMBER"/>
    <property type="match status" value="1"/>
</dbReference>
<dbReference type="RefSeq" id="WP_378933922.1">
    <property type="nucleotide sequence ID" value="NZ_JBHLVO010000007.1"/>
</dbReference>
<evidence type="ECO:0000256" key="6">
    <source>
        <dbReference type="ARBA" id="ARBA00022729"/>
    </source>
</evidence>
<evidence type="ECO:0000256" key="9">
    <source>
        <dbReference type="ARBA" id="ARBA00023277"/>
    </source>
</evidence>
<comment type="cofactor">
    <cofactor evidence="2">
        <name>Ca(2+)</name>
        <dbReference type="ChEBI" id="CHEBI:29108"/>
    </cofactor>
</comment>
<keyword evidence="7 12" id="KW-0378">Hydrolase</keyword>
<comment type="caution">
    <text evidence="16">The sequence shown here is derived from an EMBL/GenBank/DDBJ whole genome shotgun (WGS) entry which is preliminary data.</text>
</comment>
<evidence type="ECO:0000256" key="3">
    <source>
        <dbReference type="ARBA" id="ARBA00008061"/>
    </source>
</evidence>
<keyword evidence="5" id="KW-0479">Metal-binding</keyword>
<keyword evidence="13" id="KW-0812">Transmembrane</keyword>
<name>A0ABV6GEB6_9BACI</name>
<evidence type="ECO:0000256" key="10">
    <source>
        <dbReference type="ARBA" id="ARBA00023295"/>
    </source>
</evidence>
<comment type="similarity">
    <text evidence="3 11">Belongs to the glycosyl hydrolase 13 family.</text>
</comment>
<keyword evidence="9 12" id="KW-0119">Carbohydrate metabolism</keyword>
<evidence type="ECO:0000256" key="12">
    <source>
        <dbReference type="RuleBase" id="RU361134"/>
    </source>
</evidence>
<protein>
    <recommendedName>
        <fullName evidence="4 12">Alpha-amylase</fullName>
        <ecNumber evidence="4 12">3.2.1.1</ecNumber>
    </recommendedName>
</protein>
<comment type="catalytic activity">
    <reaction evidence="1 12">
        <text>Endohydrolysis of (1-&gt;4)-alpha-D-glucosidic linkages in polysaccharides containing three or more (1-&gt;4)-alpha-linked D-glucose units.</text>
        <dbReference type="EC" id="3.2.1.1"/>
    </reaction>
</comment>
<evidence type="ECO:0000256" key="4">
    <source>
        <dbReference type="ARBA" id="ARBA00012595"/>
    </source>
</evidence>
<dbReference type="EC" id="3.2.1.1" evidence="4 12"/>
<dbReference type="Pfam" id="PF00128">
    <property type="entry name" value="Alpha-amylase"/>
    <property type="match status" value="1"/>
</dbReference>
<evidence type="ECO:0000256" key="11">
    <source>
        <dbReference type="RuleBase" id="RU003615"/>
    </source>
</evidence>
<dbReference type="InterPro" id="IPR013780">
    <property type="entry name" value="Glyco_hydro_b"/>
</dbReference>
<dbReference type="SUPFAM" id="SSF51445">
    <property type="entry name" value="(Trans)glycosidases"/>
    <property type="match status" value="1"/>
</dbReference>
<sequence>MCKRVVKLLLIPFLLFYAFPVSAVEKEERTWQDEMIYFLMVDRFHNGNPSNDFEDVNTKDPKAYHGGDLKGVMDKLDYIDEMGFTAIWLTPIFDNEEGGYHGYWINDFKKVDEHFGTMEEFQKLVDEAHKRDIKVILDFVVNHTGYQHPWLNDPEKKDWFHEQVDIANWENQQEIENGWLFGLPDLNQDNPETREYLLDVAKWWIEETDIDGYRLDTVRHVPKDFWEEFSKEVKSVKEDFFLIGEVWNNDPGYVASYGEAGIDSFVDYPFYEEASEIFSEPNRELGPLHDVWKRNLDYYENPYLLGTFIDNHDNVRFTRKAVQKDQHPGPRTKMALSYMYTAPGIPIVYYGTEIALDGGEDPDNRRLMNFQTDDELVKHIGKLAEIRKTLPALTRGDYELLYDEKGMSVYKRTYKDESVLVALNNTTESQNVSIPAEDLAENKELRGLLIGDVSKESGGEYEIILDREMTEVYEIKEKSGLNYGFISIFVLVPLFFGLFIYFANKKGKRLKNE</sequence>
<dbReference type="InterPro" id="IPR006047">
    <property type="entry name" value="GH13_cat_dom"/>
</dbReference>
<dbReference type="PIRSF" id="PIRSF001024">
    <property type="entry name" value="Alph-amyl_fung"/>
    <property type="match status" value="1"/>
</dbReference>
<dbReference type="PRINTS" id="PR00110">
    <property type="entry name" value="ALPHAAMYLASE"/>
</dbReference>
<dbReference type="Gene3D" id="2.60.40.1180">
    <property type="entry name" value="Golgi alpha-mannosidase II"/>
    <property type="match status" value="1"/>
</dbReference>
<feature type="transmembrane region" description="Helical" evidence="13">
    <location>
        <begin position="483"/>
        <end position="503"/>
    </location>
</feature>
<evidence type="ECO:0000256" key="1">
    <source>
        <dbReference type="ARBA" id="ARBA00000548"/>
    </source>
</evidence>
<dbReference type="Pfam" id="PF22026">
    <property type="entry name" value="Alpha-amylase_C_2"/>
    <property type="match status" value="1"/>
</dbReference>
<evidence type="ECO:0000256" key="5">
    <source>
        <dbReference type="ARBA" id="ARBA00022723"/>
    </source>
</evidence>
<keyword evidence="13" id="KW-1133">Transmembrane helix</keyword>
<evidence type="ECO:0000256" key="8">
    <source>
        <dbReference type="ARBA" id="ARBA00022837"/>
    </source>
</evidence>
<feature type="chain" id="PRO_5045415878" description="Alpha-amylase" evidence="14">
    <location>
        <begin position="24"/>
        <end position="513"/>
    </location>
</feature>
<keyword evidence="6 14" id="KW-0732">Signal</keyword>
<dbReference type="Proteomes" id="UP001589854">
    <property type="component" value="Unassembled WGS sequence"/>
</dbReference>
<dbReference type="InterPro" id="IPR013777">
    <property type="entry name" value="A-amylase-like"/>
</dbReference>
<dbReference type="GO" id="GO:0016787">
    <property type="term" value="F:hydrolase activity"/>
    <property type="evidence" value="ECO:0007669"/>
    <property type="project" value="UniProtKB-KW"/>
</dbReference>
<dbReference type="InterPro" id="IPR017853">
    <property type="entry name" value="GH"/>
</dbReference>
<feature type="domain" description="Glycosyl hydrolase family 13 catalytic" evidence="15">
    <location>
        <begin position="38"/>
        <end position="387"/>
    </location>
</feature>
<feature type="signal peptide" evidence="14">
    <location>
        <begin position="1"/>
        <end position="23"/>
    </location>
</feature>
<evidence type="ECO:0000259" key="15">
    <source>
        <dbReference type="SMART" id="SM00642"/>
    </source>
</evidence>
<dbReference type="InterPro" id="IPR054174">
    <property type="entry name" value="Alpha-amylase-like_C"/>
</dbReference>
<dbReference type="EMBL" id="JBHLVO010000007">
    <property type="protein sequence ID" value="MFC0272027.1"/>
    <property type="molecule type" value="Genomic_DNA"/>
</dbReference>
<dbReference type="InterPro" id="IPR006046">
    <property type="entry name" value="Alpha_amylase"/>
</dbReference>
<evidence type="ECO:0000256" key="14">
    <source>
        <dbReference type="SAM" id="SignalP"/>
    </source>
</evidence>
<evidence type="ECO:0000256" key="7">
    <source>
        <dbReference type="ARBA" id="ARBA00022801"/>
    </source>
</evidence>
<dbReference type="SUPFAM" id="SSF51011">
    <property type="entry name" value="Glycosyl hydrolase domain"/>
    <property type="match status" value="1"/>
</dbReference>
<keyword evidence="10 12" id="KW-0326">Glycosidase</keyword>